<organism evidence="1">
    <name type="scientific">termite gut metagenome</name>
    <dbReference type="NCBI Taxonomy" id="433724"/>
    <lineage>
        <taxon>unclassified sequences</taxon>
        <taxon>metagenomes</taxon>
        <taxon>organismal metagenomes</taxon>
    </lineage>
</organism>
<protein>
    <recommendedName>
        <fullName evidence="2">Transcriptional regulator</fullName>
    </recommendedName>
</protein>
<name>A0A5J4RNU8_9ZZZZ</name>
<sequence length="80" mass="9212">MKIFEILSFNRELLCRLSAVGTKANDYLYVDLYQDYLKMRNAGEKMTYIVAVLSGKYVVSERQVYCVIDRLGRDCNACAV</sequence>
<dbReference type="AlphaFoldDB" id="A0A5J4RNU8"/>
<dbReference type="EMBL" id="SNRY01000958">
    <property type="protein sequence ID" value="KAA6334810.1"/>
    <property type="molecule type" value="Genomic_DNA"/>
</dbReference>
<proteinExistence type="predicted"/>
<accession>A0A5J4RNU8</accession>
<evidence type="ECO:0000313" key="1">
    <source>
        <dbReference type="EMBL" id="KAA6334810.1"/>
    </source>
</evidence>
<evidence type="ECO:0008006" key="2">
    <source>
        <dbReference type="Google" id="ProtNLM"/>
    </source>
</evidence>
<comment type="caution">
    <text evidence="1">The sequence shown here is derived from an EMBL/GenBank/DDBJ whole genome shotgun (WGS) entry which is preliminary data.</text>
</comment>
<reference evidence="1" key="1">
    <citation type="submission" date="2019-03" db="EMBL/GenBank/DDBJ databases">
        <title>Single cell metagenomics reveals metabolic interactions within the superorganism composed of flagellate Streblomastix strix and complex community of Bacteroidetes bacteria on its surface.</title>
        <authorList>
            <person name="Treitli S.C."/>
            <person name="Kolisko M."/>
            <person name="Husnik F."/>
            <person name="Keeling P."/>
            <person name="Hampl V."/>
        </authorList>
    </citation>
    <scope>NUCLEOTIDE SEQUENCE</scope>
    <source>
        <strain evidence="1">STM</strain>
    </source>
</reference>
<gene>
    <name evidence="1" type="ORF">EZS27_016906</name>
</gene>